<dbReference type="OrthoDB" id="3341212at2759"/>
<evidence type="ECO:0000313" key="3">
    <source>
        <dbReference type="Proteomes" id="UP000294933"/>
    </source>
</evidence>
<dbReference type="VEuPathDB" id="FungiDB:BD410DRAFT_788809"/>
<dbReference type="Gene3D" id="1.20.1280.50">
    <property type="match status" value="1"/>
</dbReference>
<feature type="compositionally biased region" description="Acidic residues" evidence="1">
    <location>
        <begin position="69"/>
        <end position="90"/>
    </location>
</feature>
<feature type="compositionally biased region" description="Acidic residues" evidence="1">
    <location>
        <begin position="584"/>
        <end position="597"/>
    </location>
</feature>
<protein>
    <submittedName>
        <fullName evidence="2">Uncharacterized protein</fullName>
    </submittedName>
</protein>
<evidence type="ECO:0000313" key="2">
    <source>
        <dbReference type="EMBL" id="TDL22119.1"/>
    </source>
</evidence>
<feature type="region of interest" description="Disordered" evidence="1">
    <location>
        <begin position="66"/>
        <end position="102"/>
    </location>
</feature>
<evidence type="ECO:0000256" key="1">
    <source>
        <dbReference type="SAM" id="MobiDB-lite"/>
    </source>
</evidence>
<keyword evidence="3" id="KW-1185">Reference proteome</keyword>
<dbReference type="STRING" id="50990.A0A4Y7Q5C5"/>
<feature type="region of interest" description="Disordered" evidence="1">
    <location>
        <begin position="1"/>
        <end position="52"/>
    </location>
</feature>
<dbReference type="Proteomes" id="UP000294933">
    <property type="component" value="Unassembled WGS sequence"/>
</dbReference>
<accession>A0A4Y7Q5C5</accession>
<gene>
    <name evidence="2" type="ORF">BD410DRAFT_788809</name>
</gene>
<sequence length="615" mass="67007">MSSSTLEQSPDAATSPGGKPNKASKGKAPAGHSLQGNPFVPPPSGKCPINDLPPEILAHIFTIGTRAQEDEDEDDIDEEGIHEDDGDDAYSDVSSSSSDDEPEFQVLVSHVCKHWRTLATGTPGLWTTLTFNEPRPFEKAQAYIERSKTSPLLIAIDATKDDDDAVDMDVDGELESGALAQAGKSCDVTGGTVGLTLDDVDFIADLIIPHVERWQRFELMVSDFAIMHKALSRMAECTSAPLLEGLQLYHYEDCEDYEIFSPKHLRAPLLPFHGNAPRLTEVALWGVHIDWTAACPATGIGLLHGLTGLELAYHAQDVRPPFSDFASMLLRSPQLDTLTICCSGPIIPVDGGLDAWPAEPLVLSELKNLVLAFHEPEYVAAIVARLHIPALRSLALELEGGDFTDFTRQLIAPLPSEGATVPSLLGGSSGAKPESRSMLSGLEALKISGLPCSQEVIREFYLAIPQLHSLNINLCHTDIWFFIHLAFPDVIRTLPKLPEDADDDDVLSYLQDLPKPPHGIQALCPHLETLTTTGVSGGVLRALVDTRRYMGHPIKRLFVNEDDDVGETDYKYLKDHVEEVEFFEGSDDDETDDDDIEGFGPEPPGPVDNAVVHIL</sequence>
<dbReference type="AlphaFoldDB" id="A0A4Y7Q5C5"/>
<feature type="compositionally biased region" description="Polar residues" evidence="1">
    <location>
        <begin position="1"/>
        <end position="12"/>
    </location>
</feature>
<organism evidence="2 3">
    <name type="scientific">Rickenella mellea</name>
    <dbReference type="NCBI Taxonomy" id="50990"/>
    <lineage>
        <taxon>Eukaryota</taxon>
        <taxon>Fungi</taxon>
        <taxon>Dikarya</taxon>
        <taxon>Basidiomycota</taxon>
        <taxon>Agaricomycotina</taxon>
        <taxon>Agaricomycetes</taxon>
        <taxon>Hymenochaetales</taxon>
        <taxon>Rickenellaceae</taxon>
        <taxon>Rickenella</taxon>
    </lineage>
</organism>
<feature type="region of interest" description="Disordered" evidence="1">
    <location>
        <begin position="584"/>
        <end position="608"/>
    </location>
</feature>
<dbReference type="EMBL" id="ML170176">
    <property type="protein sequence ID" value="TDL22119.1"/>
    <property type="molecule type" value="Genomic_DNA"/>
</dbReference>
<reference evidence="2 3" key="1">
    <citation type="submission" date="2018-06" db="EMBL/GenBank/DDBJ databases">
        <title>A transcriptomic atlas of mushroom development highlights an independent origin of complex multicellularity.</title>
        <authorList>
            <consortium name="DOE Joint Genome Institute"/>
            <person name="Krizsan K."/>
            <person name="Almasi E."/>
            <person name="Merenyi Z."/>
            <person name="Sahu N."/>
            <person name="Viragh M."/>
            <person name="Koszo T."/>
            <person name="Mondo S."/>
            <person name="Kiss B."/>
            <person name="Balint B."/>
            <person name="Kues U."/>
            <person name="Barry K."/>
            <person name="Hegedus J.C."/>
            <person name="Henrissat B."/>
            <person name="Johnson J."/>
            <person name="Lipzen A."/>
            <person name="Ohm R."/>
            <person name="Nagy I."/>
            <person name="Pangilinan J."/>
            <person name="Yan J."/>
            <person name="Xiong Y."/>
            <person name="Grigoriev I.V."/>
            <person name="Hibbett D.S."/>
            <person name="Nagy L.G."/>
        </authorList>
    </citation>
    <scope>NUCLEOTIDE SEQUENCE [LARGE SCALE GENOMIC DNA]</scope>
    <source>
        <strain evidence="2 3">SZMC22713</strain>
    </source>
</reference>
<proteinExistence type="predicted"/>
<name>A0A4Y7Q5C5_9AGAM</name>